<comment type="caution">
    <text evidence="2">The sequence shown here is derived from an EMBL/GenBank/DDBJ whole genome shotgun (WGS) entry which is preliminary data.</text>
</comment>
<dbReference type="Gene3D" id="3.30.300.90">
    <property type="entry name" value="BolA-like"/>
    <property type="match status" value="1"/>
</dbReference>
<dbReference type="OrthoDB" id="9811118at2"/>
<dbReference type="Proteomes" id="UP000277424">
    <property type="component" value="Unassembled WGS sequence"/>
</dbReference>
<protein>
    <submittedName>
        <fullName evidence="2">BolA protein</fullName>
    </submittedName>
</protein>
<comment type="similarity">
    <text evidence="1">Belongs to the BolA/IbaG family.</text>
</comment>
<dbReference type="RefSeq" id="WP_121220917.1">
    <property type="nucleotide sequence ID" value="NZ_RBIG01000003.1"/>
</dbReference>
<dbReference type="GO" id="GO:0016226">
    <property type="term" value="P:iron-sulfur cluster assembly"/>
    <property type="evidence" value="ECO:0007669"/>
    <property type="project" value="TreeGrafter"/>
</dbReference>
<dbReference type="SUPFAM" id="SSF82657">
    <property type="entry name" value="BolA-like"/>
    <property type="match status" value="1"/>
</dbReference>
<dbReference type="InterPro" id="IPR036065">
    <property type="entry name" value="BolA-like_sf"/>
</dbReference>
<dbReference type="PANTHER" id="PTHR46230:SF7">
    <property type="entry name" value="BOLA-LIKE PROTEIN 1"/>
    <property type="match status" value="1"/>
</dbReference>
<reference evidence="2 3" key="1">
    <citation type="submission" date="2018-10" db="EMBL/GenBank/DDBJ databases">
        <title>Comparative analysis of microorganisms from saline springs in Andes Mountain Range, Colombia.</title>
        <authorList>
            <person name="Rubin E."/>
        </authorList>
    </citation>
    <scope>NUCLEOTIDE SEQUENCE [LARGE SCALE GENOMIC DNA]</scope>
    <source>
        <strain evidence="2 3">USBA 36</strain>
    </source>
</reference>
<dbReference type="PANTHER" id="PTHR46230">
    <property type="match status" value="1"/>
</dbReference>
<sequence length="91" mass="9833">MTVAQTIEAKLRQGLAPESLTVIDESHQHVGHAGHRPGGESHFRVEIVSAQFAGKSRIERQRIIHSLLAEELSGPIHALSLSAQAPGETPR</sequence>
<evidence type="ECO:0000313" key="3">
    <source>
        <dbReference type="Proteomes" id="UP000277424"/>
    </source>
</evidence>
<accession>A0A420WBE4</accession>
<gene>
    <name evidence="2" type="ORF">BCL74_2802</name>
</gene>
<dbReference type="Pfam" id="PF01722">
    <property type="entry name" value="BolA"/>
    <property type="match status" value="1"/>
</dbReference>
<dbReference type="AlphaFoldDB" id="A0A420WBE4"/>
<dbReference type="InterPro" id="IPR002634">
    <property type="entry name" value="BolA"/>
</dbReference>
<proteinExistence type="inferred from homology"/>
<dbReference type="PIRSF" id="PIRSF003113">
    <property type="entry name" value="BolA"/>
    <property type="match status" value="1"/>
</dbReference>
<organism evidence="2 3">
    <name type="scientific">Oceanibaculum indicum</name>
    <dbReference type="NCBI Taxonomy" id="526216"/>
    <lineage>
        <taxon>Bacteria</taxon>
        <taxon>Pseudomonadati</taxon>
        <taxon>Pseudomonadota</taxon>
        <taxon>Alphaproteobacteria</taxon>
        <taxon>Rhodospirillales</taxon>
        <taxon>Oceanibaculaceae</taxon>
        <taxon>Oceanibaculum</taxon>
    </lineage>
</organism>
<name>A0A420WBE4_9PROT</name>
<evidence type="ECO:0000313" key="2">
    <source>
        <dbReference type="EMBL" id="RKQ68324.1"/>
    </source>
</evidence>
<evidence type="ECO:0000256" key="1">
    <source>
        <dbReference type="RuleBase" id="RU003860"/>
    </source>
</evidence>
<dbReference type="EMBL" id="RBIG01000003">
    <property type="protein sequence ID" value="RKQ68324.1"/>
    <property type="molecule type" value="Genomic_DNA"/>
</dbReference>